<keyword evidence="3 15" id="KW-0547">Nucleotide-binding</keyword>
<keyword evidence="10 15" id="KW-0238">DNA-binding</keyword>
<feature type="binding site" evidence="15">
    <location>
        <position position="991"/>
    </location>
    <ligand>
        <name>Mg(2+)</name>
        <dbReference type="ChEBI" id="CHEBI:18420"/>
    </ligand>
</feature>
<sequence>MPVLNNGDTLATKLDTIRFPLHGARLIEASAGTGKTFTITGLYLRLLLGHGSQPNPTLGLEESRHTAHQRPLTVDEILVVTFTEAATAELRGRIRNKIRDAKLAFMNGNSDDPVISALLEATQDHRQAAQTLLAAERQMDEAAIYTIHGFCQRMLVQNAFESGSRFNNEFLTDESKLKQQVVADFWRHSFYSLDRRIASIIRQIWSSPQGLYNEIHRYITNDTLSIAPAIDAVDIAQLHADIIHHIETMKTQWLSDYQDAMANLRESGVSKQSYSSRYLPVWIEAATQWAQGPTEDYTVFDKLEKFTQSTLSEKTKKGQAPDHPLFSQIEAFLEQDLDLKIPLMSCAISHCREALKSEKQRQQLLSFDDLLSQLNHALHTDSGDTLAARIRTLYPVAMIDEFQDTDAQQYDIFKRVYLGQSHCGWFMIGDPKQAIYGFRGADIFTYIEARKQVTSHFTLDTNWRSSHDMIAAANGLFEFGINPFIYDQDIPFIPVDASPNAGQRGWTLNDQAQPALNVWVAPDREQPISNADYKTQMAQATAAQIQLILEQAQCGRANLHSEKHSRPIEASDIAILVRTGAEGRLIKHALAQQGIASVYMSNRDSVFKSAVAQDMYRVMDSLLGVDNERKLRAALATGLLNVSVEQLHQLGQDEVLWERTVSEFALYREQWQKQGILPMFRSLMNRREIAQRWVSEVSQDGERKLTDFMHLSELLQQHSQMLESDHALLRWFGEAIDNAHSGEAAADDQILRLESEKDLVQIVTIHKSKGLEYDLVFLPFIMGFRQASDAKYYDPEHARSVLDLAKGEQSLERADTERLAEDLRLLYVAMTRSVYGCFIGVAPVKKGNQTKGNSGVHLSAMGYLLQQRNPMDCTGFYQSIEQFFQSLLPQTTRQASILELSPTPFVLSETEEFIAKPAKLSHTINNQWRMTSYSGLVKQSQHGHATISDLELTIPAFDLDSAREEQIEQDEPIEQSMFSFPRGARPGTLLHTIFEEIDFTEPNSEDNQIIVTQLLEREGITGDWLSVVMDMVSKVLTADLSLAQPSQDHIDCLKLCDKNEQHTLVEMEFVLPLELLSATQFNQIVRRHDALSKQADNLEFRPAQGMLKGFIDLIFEHQGKYYVLDWKSNHLGNENSDYHQQALQQAMLDHRYDMQYQIYSLALHRFLRQRIANYSYEQHFGGVYYLFLRGIDGQSNNGIFYTKPSETLLDELDAHIANNEEAL</sequence>
<dbReference type="InterPro" id="IPR027417">
    <property type="entry name" value="P-loop_NTPase"/>
</dbReference>
<keyword evidence="20" id="KW-1185">Reference proteome</keyword>
<dbReference type="EC" id="3.1.11.5" evidence="15"/>
<keyword evidence="2 15" id="KW-0479">Metal-binding</keyword>
<dbReference type="SUPFAM" id="SSF52980">
    <property type="entry name" value="Restriction endonuclease-like"/>
    <property type="match status" value="1"/>
</dbReference>
<evidence type="ECO:0000313" key="19">
    <source>
        <dbReference type="EMBL" id="MBM7036458.1"/>
    </source>
</evidence>
<evidence type="ECO:0000259" key="18">
    <source>
        <dbReference type="PROSITE" id="PS51217"/>
    </source>
</evidence>
<dbReference type="SUPFAM" id="SSF52540">
    <property type="entry name" value="P-loop containing nucleoside triphosphate hydrolases"/>
    <property type="match status" value="1"/>
</dbReference>
<comment type="subunit">
    <text evidence="15">Heterotrimer of RecB, RecC and RecD. All subunits contribute to DNA-binding. Interacts with RecA.</text>
</comment>
<dbReference type="Pfam" id="PF00580">
    <property type="entry name" value="UvrD-helicase"/>
    <property type="match status" value="1"/>
</dbReference>
<comment type="domain">
    <text evidence="15">The C-terminal domain has nuclease activity and interacts with RecD. It interacts with RecA, facilitating its loading onto ssDNA.</text>
</comment>
<keyword evidence="7 15" id="KW-0269">Exonuclease</keyword>
<comment type="miscellaneous">
    <text evidence="15">In the RecBCD complex, RecB has a slow 3'-5' helicase, an exonuclease activity and loads RecA onto ssDNA, RecD has a fast 5'-3' helicase activity, while RecC stimulates the ATPase and processivity of the RecB helicase and contributes to recognition of the Chi site.</text>
</comment>
<comment type="catalytic activity">
    <reaction evidence="15">
        <text>Exonucleolytic cleavage (in the presence of ATP) in either 5'- to 3'- or 3'- to 5'-direction to yield 5'-phosphooligonucleotides.</text>
        <dbReference type="EC" id="3.1.11.5"/>
    </reaction>
</comment>
<evidence type="ECO:0000256" key="15">
    <source>
        <dbReference type="HAMAP-Rule" id="MF_01485"/>
    </source>
</evidence>
<dbReference type="Pfam" id="PF13361">
    <property type="entry name" value="UvrD_C"/>
    <property type="match status" value="1"/>
</dbReference>
<comment type="function">
    <text evidence="15">A helicase/nuclease that prepares dsDNA breaks (DSB) for recombinational DNA repair. Binds to DSBs and unwinds DNA via a highly rapid and processive ATP-dependent bidirectional helicase activity. Unwinds dsDNA until it encounters a Chi (crossover hotspot instigator) sequence from the 3' direction. Cuts ssDNA a few nucleotides 3' to the Chi site. The properties and activities of the enzyme are changed at Chi. The Chi-altered holoenzyme produces a long 3'-ssDNA overhang and facilitates RecA-binding to the ssDNA for homologous DNA recombination and repair. Holoenzyme degrades any linearized DNA that is unable to undergo homologous recombination. In the holoenzyme this subunit contributes ATPase, 3'-5' helicase, exonuclease activity and loads RecA onto ssDNA.</text>
</comment>
<evidence type="ECO:0000313" key="20">
    <source>
        <dbReference type="Proteomes" id="UP000809621"/>
    </source>
</evidence>
<gene>
    <name evidence="15 19" type="primary">recB</name>
    <name evidence="19" type="ORF">JQC93_08560</name>
</gene>
<dbReference type="PANTHER" id="PTHR11070">
    <property type="entry name" value="UVRD / RECB / PCRA DNA HELICASE FAMILY MEMBER"/>
    <property type="match status" value="1"/>
</dbReference>
<keyword evidence="5 15" id="KW-0378">Hydrolase</keyword>
<feature type="binding site" evidence="15">
    <location>
        <position position="1125"/>
    </location>
    <ligand>
        <name>Mg(2+)</name>
        <dbReference type="ChEBI" id="CHEBI:18420"/>
    </ligand>
</feature>
<evidence type="ECO:0000256" key="8">
    <source>
        <dbReference type="ARBA" id="ARBA00022840"/>
    </source>
</evidence>
<dbReference type="RefSeq" id="WP_205158012.1">
    <property type="nucleotide sequence ID" value="NZ_JAFEUM010000002.1"/>
</dbReference>
<keyword evidence="12 15" id="KW-0413">Isomerase</keyword>
<accession>A0ABS2HJW4</accession>
<feature type="binding site" evidence="15">
    <location>
        <position position="1112"/>
    </location>
    <ligand>
        <name>Mg(2+)</name>
        <dbReference type="ChEBI" id="CHEBI:18420"/>
    </ligand>
</feature>
<organism evidence="19 20">
    <name type="scientific">Vibrio ulleungensis</name>
    <dbReference type="NCBI Taxonomy" id="2807619"/>
    <lineage>
        <taxon>Bacteria</taxon>
        <taxon>Pseudomonadati</taxon>
        <taxon>Pseudomonadota</taxon>
        <taxon>Gammaproteobacteria</taxon>
        <taxon>Vibrionales</taxon>
        <taxon>Vibrionaceae</taxon>
        <taxon>Vibrio</taxon>
    </lineage>
</organism>
<dbReference type="Gene3D" id="3.90.320.10">
    <property type="match status" value="1"/>
</dbReference>
<evidence type="ECO:0000256" key="10">
    <source>
        <dbReference type="ARBA" id="ARBA00023125"/>
    </source>
</evidence>
<dbReference type="InterPro" id="IPR014017">
    <property type="entry name" value="DNA_helicase_UvrD-like_C"/>
</dbReference>
<dbReference type="InterPro" id="IPR014016">
    <property type="entry name" value="UvrD-like_ATP-bd"/>
</dbReference>
<keyword evidence="4 15" id="KW-0227">DNA damage</keyword>
<keyword evidence="1 15" id="KW-0540">Nuclease</keyword>
<keyword evidence="9 15" id="KW-0460">Magnesium</keyword>
<feature type="active site" description="For nuclease activity" evidence="15">
    <location>
        <position position="1125"/>
    </location>
</feature>
<evidence type="ECO:0000256" key="5">
    <source>
        <dbReference type="ARBA" id="ARBA00022801"/>
    </source>
</evidence>
<keyword evidence="8 15" id="KW-0067">ATP-binding</keyword>
<dbReference type="PROSITE" id="PS51217">
    <property type="entry name" value="UVRD_HELICASE_CTER"/>
    <property type="match status" value="1"/>
</dbReference>
<dbReference type="Gene3D" id="3.40.50.300">
    <property type="entry name" value="P-loop containing nucleotide triphosphate hydrolases"/>
    <property type="match status" value="2"/>
</dbReference>
<name>A0ABS2HJW4_9VIBR</name>
<dbReference type="HAMAP" id="MF_01485">
    <property type="entry name" value="RecB"/>
    <property type="match status" value="1"/>
</dbReference>
<proteinExistence type="inferred from homology"/>
<dbReference type="CDD" id="cd22352">
    <property type="entry name" value="RecB_C-like"/>
    <property type="match status" value="1"/>
</dbReference>
<feature type="domain" description="UvrD-like helicase ATP-binding" evidence="17">
    <location>
        <begin position="8"/>
        <end position="466"/>
    </location>
</feature>
<comment type="domain">
    <text evidence="15">The N-terminal DNA-binding domain is a ssDNA-dependent ATPase and has ATP-dependent 3'-5' helicase function. This domain interacts with RecC.</text>
</comment>
<comment type="cofactor">
    <cofactor evidence="15">
        <name>Mg(2+)</name>
        <dbReference type="ChEBI" id="CHEBI:18420"/>
    </cofactor>
    <text evidence="15">Binds 1 Mg(2+) ion per subunit.</text>
</comment>
<reference evidence="19 20" key="1">
    <citation type="submission" date="2021-02" db="EMBL/GenBank/DDBJ databases">
        <authorList>
            <person name="Park J.-S."/>
        </authorList>
    </citation>
    <scope>NUCLEOTIDE SEQUENCE [LARGE SCALE GENOMIC DNA]</scope>
    <source>
        <strain evidence="19 20">188UL20-2</strain>
    </source>
</reference>
<dbReference type="InterPro" id="IPR011335">
    <property type="entry name" value="Restrct_endonuc-II-like"/>
</dbReference>
<evidence type="ECO:0000256" key="14">
    <source>
        <dbReference type="ARBA" id="ARBA00048988"/>
    </source>
</evidence>
<dbReference type="NCBIfam" id="TIGR00609">
    <property type="entry name" value="recB"/>
    <property type="match status" value="1"/>
</dbReference>
<dbReference type="PANTHER" id="PTHR11070:SF23">
    <property type="entry name" value="RECBCD ENZYME SUBUNIT RECB"/>
    <property type="match status" value="1"/>
</dbReference>
<feature type="region of interest" description="Nuclease activity, interacts with RecD and RecA" evidence="15">
    <location>
        <begin position="927"/>
        <end position="1223"/>
    </location>
</feature>
<dbReference type="GO" id="GO:0008854">
    <property type="term" value="F:exodeoxyribonuclease V activity"/>
    <property type="evidence" value="ECO:0007669"/>
    <property type="project" value="UniProtKB-EC"/>
</dbReference>
<keyword evidence="11 15" id="KW-0234">DNA repair</keyword>
<comment type="catalytic activity">
    <reaction evidence="14 15">
        <text>ATP + H2O = ADP + phosphate + H(+)</text>
        <dbReference type="Rhea" id="RHEA:13065"/>
        <dbReference type="ChEBI" id="CHEBI:15377"/>
        <dbReference type="ChEBI" id="CHEBI:15378"/>
        <dbReference type="ChEBI" id="CHEBI:30616"/>
        <dbReference type="ChEBI" id="CHEBI:43474"/>
        <dbReference type="ChEBI" id="CHEBI:456216"/>
        <dbReference type="EC" id="5.6.2.4"/>
    </reaction>
</comment>
<feature type="region of interest" description="DNA-binding and helicase activity, interacts with RecC" evidence="15">
    <location>
        <begin position="1"/>
        <end position="867"/>
    </location>
</feature>
<feature type="binding site" evidence="16">
    <location>
        <begin position="29"/>
        <end position="36"/>
    </location>
    <ligand>
        <name>ATP</name>
        <dbReference type="ChEBI" id="CHEBI:30616"/>
    </ligand>
</feature>
<dbReference type="InterPro" id="IPR000212">
    <property type="entry name" value="DNA_helicase_UvrD/REP"/>
</dbReference>
<evidence type="ECO:0000256" key="12">
    <source>
        <dbReference type="ARBA" id="ARBA00023235"/>
    </source>
</evidence>
<protein>
    <recommendedName>
        <fullName evidence="15">RecBCD enzyme subunit RecB</fullName>
        <ecNumber evidence="15">3.1.11.5</ecNumber>
        <ecNumber evidence="15">5.6.2.4</ecNumber>
    </recommendedName>
    <alternativeName>
        <fullName evidence="15">DNA 3'-5' helicase subunit RecB</fullName>
    </alternativeName>
    <alternativeName>
        <fullName evidence="15">Exonuclease V subunit RecB</fullName>
        <shortName evidence="15">ExoV subunit RecB</shortName>
    </alternativeName>
    <alternativeName>
        <fullName evidence="15">Helicase/nuclease RecBCD subunit RecB</fullName>
    </alternativeName>
</protein>
<evidence type="ECO:0000256" key="4">
    <source>
        <dbReference type="ARBA" id="ARBA00022763"/>
    </source>
</evidence>
<keyword evidence="6 15" id="KW-0347">Helicase</keyword>
<evidence type="ECO:0000256" key="13">
    <source>
        <dbReference type="ARBA" id="ARBA00034617"/>
    </source>
</evidence>
<dbReference type="PROSITE" id="PS51198">
    <property type="entry name" value="UVRD_HELICASE_ATP_BIND"/>
    <property type="match status" value="1"/>
</dbReference>
<evidence type="ECO:0000256" key="3">
    <source>
        <dbReference type="ARBA" id="ARBA00022741"/>
    </source>
</evidence>
<dbReference type="InterPro" id="IPR011604">
    <property type="entry name" value="PDDEXK-like_dom_sf"/>
</dbReference>
<dbReference type="Proteomes" id="UP000809621">
    <property type="component" value="Unassembled WGS sequence"/>
</dbReference>
<evidence type="ECO:0000256" key="16">
    <source>
        <dbReference type="PROSITE-ProRule" id="PRU00560"/>
    </source>
</evidence>
<evidence type="ECO:0000256" key="9">
    <source>
        <dbReference type="ARBA" id="ARBA00022842"/>
    </source>
</evidence>
<evidence type="ECO:0000256" key="7">
    <source>
        <dbReference type="ARBA" id="ARBA00022839"/>
    </source>
</evidence>
<comment type="catalytic activity">
    <reaction evidence="13 15">
        <text>Couples ATP hydrolysis with the unwinding of duplex DNA by translocating in the 3'-5' direction.</text>
        <dbReference type="EC" id="5.6.2.4"/>
    </reaction>
</comment>
<evidence type="ECO:0000259" key="17">
    <source>
        <dbReference type="PROSITE" id="PS51198"/>
    </source>
</evidence>
<dbReference type="Pfam" id="PF12705">
    <property type="entry name" value="PDDEXK_1"/>
    <property type="match status" value="1"/>
</dbReference>
<feature type="domain" description="UvrD-like helicase C-terminal" evidence="18">
    <location>
        <begin position="487"/>
        <end position="770"/>
    </location>
</feature>
<evidence type="ECO:0000256" key="1">
    <source>
        <dbReference type="ARBA" id="ARBA00022722"/>
    </source>
</evidence>
<dbReference type="EC" id="5.6.2.4" evidence="15"/>
<dbReference type="EMBL" id="JAFEUM010000002">
    <property type="protein sequence ID" value="MBM7036458.1"/>
    <property type="molecule type" value="Genomic_DNA"/>
</dbReference>
<dbReference type="Gene3D" id="1.10.486.10">
    <property type="entry name" value="PCRA, domain 4"/>
    <property type="match status" value="1"/>
</dbReference>
<comment type="similarity">
    <text evidence="15">Belongs to the helicase family. UvrD subfamily.</text>
</comment>
<comment type="caution">
    <text evidence="19">The sequence shown here is derived from an EMBL/GenBank/DDBJ whole genome shotgun (WGS) entry which is preliminary data.</text>
</comment>
<dbReference type="InterPro" id="IPR038726">
    <property type="entry name" value="PDDEXK_AddAB-type"/>
</dbReference>
<evidence type="ECO:0000256" key="11">
    <source>
        <dbReference type="ARBA" id="ARBA00023204"/>
    </source>
</evidence>
<dbReference type="InterPro" id="IPR004586">
    <property type="entry name" value="RecB"/>
</dbReference>
<dbReference type="Gene3D" id="1.10.3170.10">
    <property type="entry name" value="Recbcd, chain B, domain 2"/>
    <property type="match status" value="1"/>
</dbReference>
<evidence type="ECO:0000256" key="2">
    <source>
        <dbReference type="ARBA" id="ARBA00022723"/>
    </source>
</evidence>
<evidence type="ECO:0000256" key="6">
    <source>
        <dbReference type="ARBA" id="ARBA00022806"/>
    </source>
</evidence>